<keyword evidence="16" id="KW-1185">Reference proteome</keyword>
<dbReference type="GO" id="GO:0015252">
    <property type="term" value="F:proton channel activity"/>
    <property type="evidence" value="ECO:0007669"/>
    <property type="project" value="InterPro"/>
</dbReference>
<dbReference type="InterPro" id="IPR010617">
    <property type="entry name" value="TMEM175-like"/>
</dbReference>
<dbReference type="RefSeq" id="WP_129892333.1">
    <property type="nucleotide sequence ID" value="NZ_CP035758.1"/>
</dbReference>
<keyword evidence="4" id="KW-0633">Potassium transport</keyword>
<dbReference type="GO" id="GO:0005267">
    <property type="term" value="F:potassium channel activity"/>
    <property type="evidence" value="ECO:0007669"/>
    <property type="project" value="UniProtKB-KW"/>
</dbReference>
<sequence length="237" mass="26779">MQQRPPRARQGQQVHLGLVKVNKNRIEALSDGVFAIAMTLLVLNIQPPDGDGWVTKLLGLWPGLLTYVLSFALAGVYWVSQHFQFQYIKQVNRPLLWINLLYLLLIGFIPFSTALLSRHWQDKLAIIIYGCHLIAIGIVVYGHWWYVTSSKLLASEQVTPHLVRSAKVRIIISPLICLVAIAISFFNPLISLLCYAVIPIVYIIPSQVDWHWTGRQQPPTSTKSSQAEEESASLIEE</sequence>
<feature type="transmembrane region" description="Helical" evidence="14">
    <location>
        <begin position="168"/>
        <end position="198"/>
    </location>
</feature>
<protein>
    <submittedName>
        <fullName evidence="15">DUF1211 domain-containing protein</fullName>
    </submittedName>
</protein>
<dbReference type="Pfam" id="PF06736">
    <property type="entry name" value="TMEM175"/>
    <property type="match status" value="1"/>
</dbReference>
<evidence type="ECO:0000256" key="11">
    <source>
        <dbReference type="ARBA" id="ARBA00023303"/>
    </source>
</evidence>
<comment type="similarity">
    <text evidence="2">Belongs to the TMEM175 family.</text>
</comment>
<evidence type="ECO:0000256" key="8">
    <source>
        <dbReference type="ARBA" id="ARBA00022989"/>
    </source>
</evidence>
<evidence type="ECO:0000256" key="7">
    <source>
        <dbReference type="ARBA" id="ARBA00022958"/>
    </source>
</evidence>
<evidence type="ECO:0000256" key="10">
    <source>
        <dbReference type="ARBA" id="ARBA00023136"/>
    </source>
</evidence>
<evidence type="ECO:0000256" key="14">
    <source>
        <dbReference type="SAM" id="Phobius"/>
    </source>
</evidence>
<evidence type="ECO:0000256" key="13">
    <source>
        <dbReference type="SAM" id="MobiDB-lite"/>
    </source>
</evidence>
<evidence type="ECO:0000256" key="2">
    <source>
        <dbReference type="ARBA" id="ARBA00006920"/>
    </source>
</evidence>
<evidence type="ECO:0000256" key="5">
    <source>
        <dbReference type="ARBA" id="ARBA00022692"/>
    </source>
</evidence>
<dbReference type="KEGG" id="kbs:EPA93_36980"/>
<feature type="transmembrane region" description="Helical" evidence="14">
    <location>
        <begin position="58"/>
        <end position="79"/>
    </location>
</feature>
<feature type="transmembrane region" description="Helical" evidence="14">
    <location>
        <begin position="100"/>
        <end position="120"/>
    </location>
</feature>
<dbReference type="OrthoDB" id="7626281at2"/>
<dbReference type="GO" id="GO:0016020">
    <property type="term" value="C:membrane"/>
    <property type="evidence" value="ECO:0007669"/>
    <property type="project" value="UniProtKB-SubCell"/>
</dbReference>
<keyword evidence="7" id="KW-0630">Potassium</keyword>
<comment type="catalytic activity">
    <reaction evidence="12">
        <text>K(+)(in) = K(+)(out)</text>
        <dbReference type="Rhea" id="RHEA:29463"/>
        <dbReference type="ChEBI" id="CHEBI:29103"/>
    </reaction>
</comment>
<reference evidence="15 16" key="1">
    <citation type="submission" date="2019-01" db="EMBL/GenBank/DDBJ databases">
        <title>Ktedonosporobacter rubrisoli SCAWS-G2.</title>
        <authorList>
            <person name="Huang Y."/>
            <person name="Yan B."/>
        </authorList>
    </citation>
    <scope>NUCLEOTIDE SEQUENCE [LARGE SCALE GENOMIC DNA]</scope>
    <source>
        <strain evidence="15 16">SCAWS-G2</strain>
    </source>
</reference>
<evidence type="ECO:0000313" key="15">
    <source>
        <dbReference type="EMBL" id="QBD81272.1"/>
    </source>
</evidence>
<evidence type="ECO:0000256" key="9">
    <source>
        <dbReference type="ARBA" id="ARBA00023065"/>
    </source>
</evidence>
<keyword evidence="6" id="KW-0631">Potassium channel</keyword>
<evidence type="ECO:0000256" key="6">
    <source>
        <dbReference type="ARBA" id="ARBA00022826"/>
    </source>
</evidence>
<keyword evidence="8 14" id="KW-1133">Transmembrane helix</keyword>
<evidence type="ECO:0000313" key="16">
    <source>
        <dbReference type="Proteomes" id="UP000290365"/>
    </source>
</evidence>
<evidence type="ECO:0000256" key="1">
    <source>
        <dbReference type="ARBA" id="ARBA00004141"/>
    </source>
</evidence>
<dbReference type="Proteomes" id="UP000290365">
    <property type="component" value="Chromosome"/>
</dbReference>
<comment type="subcellular location">
    <subcellularLocation>
        <location evidence="1">Membrane</location>
        <topology evidence="1">Multi-pass membrane protein</topology>
    </subcellularLocation>
</comment>
<feature type="compositionally biased region" description="Acidic residues" evidence="13">
    <location>
        <begin position="227"/>
        <end position="237"/>
    </location>
</feature>
<keyword evidence="3" id="KW-0813">Transport</keyword>
<name>A0A4P6K0H0_KTERU</name>
<feature type="transmembrane region" description="Helical" evidence="14">
    <location>
        <begin position="28"/>
        <end position="46"/>
    </location>
</feature>
<feature type="transmembrane region" description="Helical" evidence="14">
    <location>
        <begin position="126"/>
        <end position="147"/>
    </location>
</feature>
<dbReference type="PANTHER" id="PTHR31462">
    <property type="entry name" value="ENDOSOMAL/LYSOSOMAL POTASSIUM CHANNEL TMEM175"/>
    <property type="match status" value="1"/>
</dbReference>
<accession>A0A4P6K0H0</accession>
<dbReference type="EMBL" id="CP035758">
    <property type="protein sequence ID" value="QBD81272.1"/>
    <property type="molecule type" value="Genomic_DNA"/>
</dbReference>
<dbReference type="PANTHER" id="PTHR31462:SF5">
    <property type="entry name" value="ENDOSOMAL_LYSOSOMAL PROTON CHANNEL TMEM175"/>
    <property type="match status" value="1"/>
</dbReference>
<keyword evidence="9" id="KW-0406">Ion transport</keyword>
<evidence type="ECO:0000256" key="3">
    <source>
        <dbReference type="ARBA" id="ARBA00022448"/>
    </source>
</evidence>
<keyword evidence="11" id="KW-0407">Ion channel</keyword>
<evidence type="ECO:0000256" key="12">
    <source>
        <dbReference type="ARBA" id="ARBA00034430"/>
    </source>
</evidence>
<feature type="region of interest" description="Disordered" evidence="13">
    <location>
        <begin position="215"/>
        <end position="237"/>
    </location>
</feature>
<organism evidence="15 16">
    <name type="scientific">Ktedonosporobacter rubrisoli</name>
    <dbReference type="NCBI Taxonomy" id="2509675"/>
    <lineage>
        <taxon>Bacteria</taxon>
        <taxon>Bacillati</taxon>
        <taxon>Chloroflexota</taxon>
        <taxon>Ktedonobacteria</taxon>
        <taxon>Ktedonobacterales</taxon>
        <taxon>Ktedonosporobacteraceae</taxon>
        <taxon>Ktedonosporobacter</taxon>
    </lineage>
</organism>
<gene>
    <name evidence="15" type="ORF">EPA93_36980</name>
</gene>
<keyword evidence="10 14" id="KW-0472">Membrane</keyword>
<proteinExistence type="inferred from homology"/>
<evidence type="ECO:0000256" key="4">
    <source>
        <dbReference type="ARBA" id="ARBA00022538"/>
    </source>
</evidence>
<dbReference type="AlphaFoldDB" id="A0A4P6K0H0"/>
<feature type="compositionally biased region" description="Polar residues" evidence="13">
    <location>
        <begin position="215"/>
        <end position="225"/>
    </location>
</feature>
<keyword evidence="5 14" id="KW-0812">Transmembrane</keyword>